<accession>A0A926NVU6</accession>
<dbReference type="AlphaFoldDB" id="A0A926NVU6"/>
<dbReference type="PANTHER" id="PTHR23028">
    <property type="entry name" value="ACETYLTRANSFERASE"/>
    <property type="match status" value="1"/>
</dbReference>
<feature type="transmembrane region" description="Helical" evidence="1">
    <location>
        <begin position="32"/>
        <end position="52"/>
    </location>
</feature>
<feature type="transmembrane region" description="Helical" evidence="1">
    <location>
        <begin position="101"/>
        <end position="121"/>
    </location>
</feature>
<name>A0A926NVU6_9SPHI</name>
<evidence type="ECO:0000259" key="2">
    <source>
        <dbReference type="Pfam" id="PF01757"/>
    </source>
</evidence>
<feature type="transmembrane region" description="Helical" evidence="1">
    <location>
        <begin position="272"/>
        <end position="290"/>
    </location>
</feature>
<dbReference type="GO" id="GO:0000271">
    <property type="term" value="P:polysaccharide biosynthetic process"/>
    <property type="evidence" value="ECO:0007669"/>
    <property type="project" value="TreeGrafter"/>
</dbReference>
<feature type="transmembrane region" description="Helical" evidence="1">
    <location>
        <begin position="215"/>
        <end position="235"/>
    </location>
</feature>
<keyword evidence="3" id="KW-0012">Acyltransferase</keyword>
<dbReference type="EMBL" id="JACWMX010000002">
    <property type="protein sequence ID" value="MBD1392659.1"/>
    <property type="molecule type" value="Genomic_DNA"/>
</dbReference>
<dbReference type="PANTHER" id="PTHR23028:SF53">
    <property type="entry name" value="ACYL_TRANSF_3 DOMAIN-CONTAINING PROTEIN"/>
    <property type="match status" value="1"/>
</dbReference>
<dbReference type="GO" id="GO:0016020">
    <property type="term" value="C:membrane"/>
    <property type="evidence" value="ECO:0007669"/>
    <property type="project" value="TreeGrafter"/>
</dbReference>
<dbReference type="GO" id="GO:0016747">
    <property type="term" value="F:acyltransferase activity, transferring groups other than amino-acyl groups"/>
    <property type="evidence" value="ECO:0007669"/>
    <property type="project" value="InterPro"/>
</dbReference>
<keyword evidence="1" id="KW-0812">Transmembrane</keyword>
<dbReference type="InterPro" id="IPR050879">
    <property type="entry name" value="Acyltransferase_3"/>
</dbReference>
<dbReference type="RefSeq" id="WP_191161785.1">
    <property type="nucleotide sequence ID" value="NZ_JACWMX010000002.1"/>
</dbReference>
<keyword evidence="3" id="KW-0808">Transferase</keyword>
<organism evidence="3 4">
    <name type="scientific">Mucilaginibacter glaciei</name>
    <dbReference type="NCBI Taxonomy" id="2772109"/>
    <lineage>
        <taxon>Bacteria</taxon>
        <taxon>Pseudomonadati</taxon>
        <taxon>Bacteroidota</taxon>
        <taxon>Sphingobacteriia</taxon>
        <taxon>Sphingobacteriales</taxon>
        <taxon>Sphingobacteriaceae</taxon>
        <taxon>Mucilaginibacter</taxon>
    </lineage>
</organism>
<feature type="transmembrane region" description="Helical" evidence="1">
    <location>
        <begin position="340"/>
        <end position="361"/>
    </location>
</feature>
<feature type="transmembrane region" description="Helical" evidence="1">
    <location>
        <begin position="58"/>
        <end position="81"/>
    </location>
</feature>
<feature type="transmembrane region" description="Helical" evidence="1">
    <location>
        <begin position="310"/>
        <end position="328"/>
    </location>
</feature>
<comment type="caution">
    <text evidence="3">The sequence shown here is derived from an EMBL/GenBank/DDBJ whole genome shotgun (WGS) entry which is preliminary data.</text>
</comment>
<evidence type="ECO:0000313" key="3">
    <source>
        <dbReference type="EMBL" id="MBD1392659.1"/>
    </source>
</evidence>
<feature type="transmembrane region" description="Helical" evidence="1">
    <location>
        <begin position="149"/>
        <end position="168"/>
    </location>
</feature>
<dbReference type="Proteomes" id="UP000619078">
    <property type="component" value="Unassembled WGS sequence"/>
</dbReference>
<reference evidence="3" key="1">
    <citation type="submission" date="2020-09" db="EMBL/GenBank/DDBJ databases">
        <title>Novel species of Mucilaginibacter isolated from a glacier on the Tibetan Plateau.</title>
        <authorList>
            <person name="Liu Q."/>
            <person name="Xin Y.-H."/>
        </authorList>
    </citation>
    <scope>NUCLEOTIDE SEQUENCE</scope>
    <source>
        <strain evidence="3">ZB1P21</strain>
    </source>
</reference>
<feature type="transmembrane region" description="Helical" evidence="1">
    <location>
        <begin position="175"/>
        <end position="195"/>
    </location>
</feature>
<keyword evidence="1" id="KW-1133">Transmembrane helix</keyword>
<evidence type="ECO:0000313" key="4">
    <source>
        <dbReference type="Proteomes" id="UP000619078"/>
    </source>
</evidence>
<dbReference type="Pfam" id="PF01757">
    <property type="entry name" value="Acyl_transf_3"/>
    <property type="match status" value="1"/>
</dbReference>
<feature type="transmembrane region" description="Helical" evidence="1">
    <location>
        <begin position="247"/>
        <end position="266"/>
    </location>
</feature>
<feature type="domain" description="Acyltransferase 3" evidence="2">
    <location>
        <begin position="28"/>
        <end position="357"/>
    </location>
</feature>
<keyword evidence="1" id="KW-0472">Membrane</keyword>
<proteinExistence type="predicted"/>
<sequence length="379" mass="43219">MNFLTTTYQKLLADIKTPSPALLGGHYPALDGLRGVAILFVLLAHVGLNRYLWHMGFYLQSATGVHIFFVISGFLITTLLLKEKLASGGVSLRRFYMRRALRILPVAYLFLVVLIILNQVYQLKIAPADFIASFLFYKNLPMPNEPYTAHFWSLAVEQQFYLTFPAVLAFNTNRYLVLSMSIVVIVPAVCILSYLGLSALNDNSYGLLLSKLCMYAFWKGPVIILIGSVMALLVFKGIVSPEKIRGGFFLSFILLLSAIAIQYPRFLLYSKYTSEFLSAIMIAMVITFTINRKDFLSLILSSKLLRRIGVLSYSIYIWQELFIGLVAWQPWLVTFRALPIWTLMMVKLLAIIIIAIASYRFESLFLRLKSRYRFTRAIE</sequence>
<evidence type="ECO:0000256" key="1">
    <source>
        <dbReference type="SAM" id="Phobius"/>
    </source>
</evidence>
<protein>
    <submittedName>
        <fullName evidence="3">Acyltransferase</fullName>
    </submittedName>
</protein>
<gene>
    <name evidence="3" type="ORF">IDJ76_06090</name>
</gene>
<keyword evidence="4" id="KW-1185">Reference proteome</keyword>
<dbReference type="InterPro" id="IPR002656">
    <property type="entry name" value="Acyl_transf_3_dom"/>
</dbReference>